<sequence length="321" mass="36132">MDTLKGRMKSLVGLVFILLMIEQVINAQQHIHIYQLLTIVTVPTIFFVVGYFIDSTRSFSHLLLNGIKKMVIPYVITSIVIMALNILASQLSWIKQPFSDVKTIIKTFAYGIGWPTDTLFGQSSFGVGLVWLLLAIFFATLIFNLVTKLEKSWLMVIAIIMLTAAGYWFRTIVQLPWSLEAALIAQPFMYFGSLIKDQQKMPMTLATFFVGIILWSISSISGAFDFTVAYNPHPILGTIASLFAVSVIYVFHDRVIYQIKPLQIILKYLGDHFILGLSVATLVLLFIQINSVMANVYTILIVLISIAVIVMLQKLILLIKK</sequence>
<keyword evidence="1" id="KW-0812">Transmembrane</keyword>
<feature type="transmembrane region" description="Helical" evidence="1">
    <location>
        <begin position="153"/>
        <end position="169"/>
    </location>
</feature>
<dbReference type="EMBL" id="JBHSSG010000011">
    <property type="protein sequence ID" value="MFC6178904.1"/>
    <property type="molecule type" value="Genomic_DNA"/>
</dbReference>
<feature type="transmembrane region" description="Helical" evidence="1">
    <location>
        <begin position="272"/>
        <end position="290"/>
    </location>
</feature>
<name>A0ABW1RTT8_9LACO</name>
<keyword evidence="1" id="KW-0472">Membrane</keyword>
<keyword evidence="1" id="KW-1133">Transmembrane helix</keyword>
<evidence type="ECO:0000256" key="1">
    <source>
        <dbReference type="SAM" id="Phobius"/>
    </source>
</evidence>
<dbReference type="Proteomes" id="UP001596158">
    <property type="component" value="Unassembled WGS sequence"/>
</dbReference>
<feature type="transmembrane region" description="Helical" evidence="1">
    <location>
        <begin position="230"/>
        <end position="251"/>
    </location>
</feature>
<gene>
    <name evidence="2" type="ORF">ACFQGR_05845</name>
</gene>
<keyword evidence="3" id="KW-1185">Reference proteome</keyword>
<protein>
    <recommendedName>
        <fullName evidence="4">Acyltransferase</fullName>
    </recommendedName>
</protein>
<feature type="transmembrane region" description="Helical" evidence="1">
    <location>
        <begin position="175"/>
        <end position="193"/>
    </location>
</feature>
<organism evidence="2 3">
    <name type="scientific">Weissella sagaensis</name>
    <dbReference type="NCBI Taxonomy" id="2559928"/>
    <lineage>
        <taxon>Bacteria</taxon>
        <taxon>Bacillati</taxon>
        <taxon>Bacillota</taxon>
        <taxon>Bacilli</taxon>
        <taxon>Lactobacillales</taxon>
        <taxon>Lactobacillaceae</taxon>
        <taxon>Weissella</taxon>
    </lineage>
</organism>
<feature type="transmembrane region" description="Helical" evidence="1">
    <location>
        <begin position="37"/>
        <end position="53"/>
    </location>
</feature>
<feature type="transmembrane region" description="Helical" evidence="1">
    <location>
        <begin position="74"/>
        <end position="94"/>
    </location>
</feature>
<feature type="transmembrane region" description="Helical" evidence="1">
    <location>
        <begin position="125"/>
        <end position="146"/>
    </location>
</feature>
<comment type="caution">
    <text evidence="2">The sequence shown here is derived from an EMBL/GenBank/DDBJ whole genome shotgun (WGS) entry which is preliminary data.</text>
</comment>
<evidence type="ECO:0000313" key="2">
    <source>
        <dbReference type="EMBL" id="MFC6178904.1"/>
    </source>
</evidence>
<proteinExistence type="predicted"/>
<reference evidence="3" key="1">
    <citation type="journal article" date="2019" name="Int. J. Syst. Evol. Microbiol.">
        <title>The Global Catalogue of Microorganisms (GCM) 10K type strain sequencing project: providing services to taxonomists for standard genome sequencing and annotation.</title>
        <authorList>
            <consortium name="The Broad Institute Genomics Platform"/>
            <consortium name="The Broad Institute Genome Sequencing Center for Infectious Disease"/>
            <person name="Wu L."/>
            <person name="Ma J."/>
        </authorList>
    </citation>
    <scope>NUCLEOTIDE SEQUENCE [LARGE SCALE GENOMIC DNA]</scope>
    <source>
        <strain evidence="3">CCM 8924</strain>
    </source>
</reference>
<evidence type="ECO:0000313" key="3">
    <source>
        <dbReference type="Proteomes" id="UP001596158"/>
    </source>
</evidence>
<evidence type="ECO:0008006" key="4">
    <source>
        <dbReference type="Google" id="ProtNLM"/>
    </source>
</evidence>
<dbReference type="RefSeq" id="WP_137600590.1">
    <property type="nucleotide sequence ID" value="NZ_BJDT01000003.1"/>
</dbReference>
<feature type="transmembrane region" description="Helical" evidence="1">
    <location>
        <begin position="296"/>
        <end position="319"/>
    </location>
</feature>
<accession>A0ABW1RTT8</accession>
<feature type="transmembrane region" description="Helical" evidence="1">
    <location>
        <begin position="205"/>
        <end position="224"/>
    </location>
</feature>